<proteinExistence type="predicted"/>
<feature type="region of interest" description="Disordered" evidence="1">
    <location>
        <begin position="727"/>
        <end position="757"/>
    </location>
</feature>
<dbReference type="RefSeq" id="WP_150794886.1">
    <property type="nucleotide sequence ID" value="NZ_CABVJG010000014.1"/>
</dbReference>
<sequence length="757" mass="85495">MYDLHRLGWNSFQQLCLTIAREVLGQTVQTFLDSNDAGRDGAFAGYWTITPGLCFSGKFVIQCKFLSKPGDRLTKSDVTEELPKVRRLVADGLCDVYVLMTNAGITGKQDQQIQSALIEAGVKHVLIYGRSWIEDQIKESTRLRMLVPRVYGLGDLSQILDERAYAQARAVLESLREDLAKVVITDSYRNAVRALDEHGFVLLIGEPAAGKTTIASMLAMAAADMWKSQVLKLADPAKVVERWNVDEPSQFFWVDDAFGVTQYESPLVLGWNHSLPQVKAMLRRGAKIVMTSRDYIYNRARQELKESAFPLLSESQVVIDVHALSDDEKQQILYNHLKLGKQPLSFRSDIKQYLEHIASHPRFIPETARRISDPLFTKNLYLSQYHLVQFVEKREQLLLEVIQGLDSKSKAALGLIYMRKDSLESPITLQGTESQALERLNSTLGECIAALDTLNGSLVAQVLIDDQLVWRFKHPTIGDAYATTLAFSPDLLGIFLSGSSVENLTSQVTCGNIGIEKAVIVPRSLFSLMIDRLRDFSTTERYKVQWFSSWMARDILYRFLAKRCSKEFLAVYLEDDSEVLMRIAKPRLSLSFSPEVDLVVRLHAFGLLPEEIRLKFIETVSNYAVEGDDVSALNDSGMREVFTDVEHETLVDSVRAELLPRLAALRRNAEKNYDQTQPPDEHMQGLFESLDTLQNLFSSDDEAIKIIERETTLANDWIAETEIPEPKVSPRVLGALEPSEKKHGTRSVFDDIDESDQ</sequence>
<feature type="domain" description="Novel STAND NTPase 3" evidence="2">
    <location>
        <begin position="183"/>
        <end position="338"/>
    </location>
</feature>
<dbReference type="Pfam" id="PF20720">
    <property type="entry name" value="nSTAND3"/>
    <property type="match status" value="1"/>
</dbReference>
<evidence type="ECO:0000313" key="4">
    <source>
        <dbReference type="Proteomes" id="UP000412311"/>
    </source>
</evidence>
<dbReference type="EMBL" id="CABVJG010000014">
    <property type="protein sequence ID" value="VVQ18803.1"/>
    <property type="molecule type" value="Genomic_DNA"/>
</dbReference>
<dbReference type="SUPFAM" id="SSF52540">
    <property type="entry name" value="P-loop containing nucleoside triphosphate hydrolases"/>
    <property type="match status" value="1"/>
</dbReference>
<evidence type="ECO:0000313" key="3">
    <source>
        <dbReference type="EMBL" id="VVQ18803.1"/>
    </source>
</evidence>
<dbReference type="AlphaFoldDB" id="A0A5E7V6S3"/>
<evidence type="ECO:0000256" key="1">
    <source>
        <dbReference type="SAM" id="MobiDB-lite"/>
    </source>
</evidence>
<organism evidence="3 4">
    <name type="scientific">Pseudomonas fluorescens</name>
    <dbReference type="NCBI Taxonomy" id="294"/>
    <lineage>
        <taxon>Bacteria</taxon>
        <taxon>Pseudomonadati</taxon>
        <taxon>Pseudomonadota</taxon>
        <taxon>Gammaproteobacteria</taxon>
        <taxon>Pseudomonadales</taxon>
        <taxon>Pseudomonadaceae</taxon>
        <taxon>Pseudomonas</taxon>
    </lineage>
</organism>
<reference evidence="3 4" key="1">
    <citation type="submission" date="2019-09" db="EMBL/GenBank/DDBJ databases">
        <authorList>
            <person name="Chandra G."/>
            <person name="Truman W A."/>
        </authorList>
    </citation>
    <scope>NUCLEOTIDE SEQUENCE [LARGE SCALE GENOMIC DNA]</scope>
    <source>
        <strain evidence="3">PS925</strain>
    </source>
</reference>
<protein>
    <recommendedName>
        <fullName evidence="2">Novel STAND NTPase 3 domain-containing protein</fullName>
    </recommendedName>
</protein>
<accession>A0A5E7V6S3</accession>
<dbReference type="Proteomes" id="UP000412311">
    <property type="component" value="Unassembled WGS sequence"/>
</dbReference>
<dbReference type="InterPro" id="IPR049050">
    <property type="entry name" value="nSTAND3"/>
</dbReference>
<gene>
    <name evidence="3" type="ORF">PS925_04494</name>
</gene>
<name>A0A5E7V6S3_PSEFL</name>
<evidence type="ECO:0000259" key="2">
    <source>
        <dbReference type="Pfam" id="PF20720"/>
    </source>
</evidence>
<dbReference type="InterPro" id="IPR027417">
    <property type="entry name" value="P-loop_NTPase"/>
</dbReference>